<evidence type="ECO:0000256" key="1">
    <source>
        <dbReference type="ARBA" id="ARBA00005964"/>
    </source>
</evidence>
<keyword evidence="3 4" id="KW-0378">Hydrolase</keyword>
<reference evidence="7 8" key="1">
    <citation type="submission" date="2022-11" db="UniProtKB">
        <authorList>
            <consortium name="WormBaseParasite"/>
        </authorList>
    </citation>
    <scope>IDENTIFICATION</scope>
</reference>
<keyword evidence="6" id="KW-1185">Reference proteome</keyword>
<dbReference type="InterPro" id="IPR029058">
    <property type="entry name" value="AB_hydrolase_fold"/>
</dbReference>
<dbReference type="WBParaSite" id="PgB17_g048_t07">
    <property type="protein sequence ID" value="PgB17_g048_t07"/>
    <property type="gene ID" value="PgB17_g048"/>
</dbReference>
<accession>A0A914ZXM0</accession>
<dbReference type="WBParaSite" id="PgB17_g048_t06">
    <property type="protein sequence ID" value="PgB17_g048_t06"/>
    <property type="gene ID" value="PgB17_g048"/>
</dbReference>
<name>A0A914ZXM0_PARUN</name>
<dbReference type="Pfam" id="PF00135">
    <property type="entry name" value="COesterase"/>
    <property type="match status" value="1"/>
</dbReference>
<evidence type="ECO:0000256" key="4">
    <source>
        <dbReference type="RuleBase" id="RU361235"/>
    </source>
</evidence>
<dbReference type="PANTHER" id="PTHR44590:SF4">
    <property type="entry name" value="CARBOXYLIC ESTER HYDROLASE"/>
    <property type="match status" value="1"/>
</dbReference>
<keyword evidence="2" id="KW-0719">Serine esterase</keyword>
<evidence type="ECO:0000313" key="8">
    <source>
        <dbReference type="WBParaSite" id="PgB17_g048_t07"/>
    </source>
</evidence>
<evidence type="ECO:0000259" key="5">
    <source>
        <dbReference type="Pfam" id="PF00135"/>
    </source>
</evidence>
<dbReference type="PROSITE" id="PS00122">
    <property type="entry name" value="CARBOXYLESTERASE_B_1"/>
    <property type="match status" value="1"/>
</dbReference>
<comment type="similarity">
    <text evidence="1 4">Belongs to the type-B carboxylesterase/lipase family.</text>
</comment>
<evidence type="ECO:0000313" key="6">
    <source>
        <dbReference type="Proteomes" id="UP000887569"/>
    </source>
</evidence>
<proteinExistence type="inferred from homology"/>
<organism evidence="6 8">
    <name type="scientific">Parascaris univalens</name>
    <name type="common">Nematode worm</name>
    <dbReference type="NCBI Taxonomy" id="6257"/>
    <lineage>
        <taxon>Eukaryota</taxon>
        <taxon>Metazoa</taxon>
        <taxon>Ecdysozoa</taxon>
        <taxon>Nematoda</taxon>
        <taxon>Chromadorea</taxon>
        <taxon>Rhabditida</taxon>
        <taxon>Spirurina</taxon>
        <taxon>Ascaridomorpha</taxon>
        <taxon>Ascaridoidea</taxon>
        <taxon>Ascarididae</taxon>
        <taxon>Parascaris</taxon>
    </lineage>
</organism>
<dbReference type="Proteomes" id="UP000887569">
    <property type="component" value="Unplaced"/>
</dbReference>
<feature type="domain" description="Carboxylesterase type B" evidence="5">
    <location>
        <begin position="17"/>
        <end position="536"/>
    </location>
</feature>
<dbReference type="InterPro" id="IPR019826">
    <property type="entry name" value="Carboxylesterase_B_AS"/>
</dbReference>
<dbReference type="PANTHER" id="PTHR44590">
    <property type="entry name" value="CARBOXYLIC ESTER HYDROLASE-RELATED"/>
    <property type="match status" value="1"/>
</dbReference>
<sequence>MNSVKANIERSRPQESHRVCTKSGEVQGFGIRCKKGLVSIFLGIPYAKPPIGPLRFKKTEPIDPWSGVLMCTKYRSRCPQKDFFWDKLELRTPKSEDCLYLNIMAPSWKPPPDQPNGFAVIFYIHGGGYLVDSAVKYRYSNIVRLLSPRDVVVVTIQYRLGYLGYFSTADENCIGNFGLWDQVTALKWVSENIKYFGGDPKRITVAGQSAGAASADLLSLSPYSRDLFERLILMGGNAECHWAVTDANIVAEYCLRRAKKLGWQGTENDKMMDYLRNLPDNKFGDTMIGNKMIFEDLILPLTPVIDGDLLPSPIRQLREDAQPKPTIIGVTEHEGLLFTAIGRMACDRNEVVRKIRRLSTRLEGSGIDICSIVKLVYGYEEKKTYSRRDIKRIFVKMIDDVVSNYACAMCTSLLVKKHVPVYMFSFEHFNPCSYGVINWLMPFSAATHATELNYLFDANVFVMPYIKTSDDKRVSNVMIRLWTNFVKYGDPNKSTDPTSEELNFVWEAVSEDEEERHLCISKHTGMRTQFKEGRLKLLRGVLGDKFSIFHDARICSHLSLEKITANGKIFKNSSKITV</sequence>
<dbReference type="GO" id="GO:0052689">
    <property type="term" value="F:carboxylic ester hydrolase activity"/>
    <property type="evidence" value="ECO:0007669"/>
    <property type="project" value="UniProtKB-KW"/>
</dbReference>
<evidence type="ECO:0000256" key="2">
    <source>
        <dbReference type="ARBA" id="ARBA00022487"/>
    </source>
</evidence>
<dbReference type="AlphaFoldDB" id="A0A914ZXM0"/>
<protein>
    <recommendedName>
        <fullName evidence="4">Carboxylic ester hydrolase</fullName>
        <ecNumber evidence="4">3.1.1.-</ecNumber>
    </recommendedName>
</protein>
<dbReference type="EC" id="3.1.1.-" evidence="4"/>
<evidence type="ECO:0000256" key="3">
    <source>
        <dbReference type="ARBA" id="ARBA00022801"/>
    </source>
</evidence>
<evidence type="ECO:0000313" key="7">
    <source>
        <dbReference type="WBParaSite" id="PgB17_g048_t06"/>
    </source>
</evidence>
<dbReference type="SUPFAM" id="SSF53474">
    <property type="entry name" value="alpha/beta-Hydrolases"/>
    <property type="match status" value="1"/>
</dbReference>
<dbReference type="Gene3D" id="3.40.50.1820">
    <property type="entry name" value="alpha/beta hydrolase"/>
    <property type="match status" value="1"/>
</dbReference>
<dbReference type="InterPro" id="IPR002018">
    <property type="entry name" value="CarbesteraseB"/>
</dbReference>